<reference evidence="2" key="1">
    <citation type="submission" date="2021-03" db="EMBL/GenBank/DDBJ databases">
        <title>Draft genome sequence of rust myrtle Austropuccinia psidii MF-1, a brazilian biotype.</title>
        <authorList>
            <person name="Quecine M.C."/>
            <person name="Pachon D.M.R."/>
            <person name="Bonatelli M.L."/>
            <person name="Correr F.H."/>
            <person name="Franceschini L.M."/>
            <person name="Leite T.F."/>
            <person name="Margarido G.R.A."/>
            <person name="Almeida C.A."/>
            <person name="Ferrarezi J.A."/>
            <person name="Labate C.A."/>
        </authorList>
    </citation>
    <scope>NUCLEOTIDE SEQUENCE</scope>
    <source>
        <strain evidence="2">MF-1</strain>
    </source>
</reference>
<feature type="region of interest" description="Disordered" evidence="1">
    <location>
        <begin position="128"/>
        <end position="176"/>
    </location>
</feature>
<accession>A0A9Q3C037</accession>
<keyword evidence="3" id="KW-1185">Reference proteome</keyword>
<evidence type="ECO:0000256" key="1">
    <source>
        <dbReference type="SAM" id="MobiDB-lite"/>
    </source>
</evidence>
<dbReference type="Proteomes" id="UP000765509">
    <property type="component" value="Unassembled WGS sequence"/>
</dbReference>
<feature type="compositionally biased region" description="Polar residues" evidence="1">
    <location>
        <begin position="145"/>
        <end position="161"/>
    </location>
</feature>
<evidence type="ECO:0000313" key="3">
    <source>
        <dbReference type="Proteomes" id="UP000765509"/>
    </source>
</evidence>
<dbReference type="AlphaFoldDB" id="A0A9Q3C037"/>
<gene>
    <name evidence="2" type="ORF">O181_015531</name>
</gene>
<sequence>MIPASTLNSDHNSTILITQHNQPEPISSELINLDISNTLQKANNLANNREPAIASQATPKKVIDMIMAEFNQLQKDKARRPTTIHCSTNSTRYLQIFLPDCEKIPGPSQHLQVTQLMEKKKMMPLTAEWRNKNPPPPKQVLKTASVASSSDFNVKKQPQAQNKRKGKAQARATESQRFSRIPWRMYFRWPEQ</sequence>
<dbReference type="EMBL" id="AVOT02004247">
    <property type="protein sequence ID" value="MBW0475816.1"/>
    <property type="molecule type" value="Genomic_DNA"/>
</dbReference>
<name>A0A9Q3C037_9BASI</name>
<proteinExistence type="predicted"/>
<evidence type="ECO:0000313" key="2">
    <source>
        <dbReference type="EMBL" id="MBW0475816.1"/>
    </source>
</evidence>
<protein>
    <submittedName>
        <fullName evidence="2">Uncharacterized protein</fullName>
    </submittedName>
</protein>
<organism evidence="2 3">
    <name type="scientific">Austropuccinia psidii MF-1</name>
    <dbReference type="NCBI Taxonomy" id="1389203"/>
    <lineage>
        <taxon>Eukaryota</taxon>
        <taxon>Fungi</taxon>
        <taxon>Dikarya</taxon>
        <taxon>Basidiomycota</taxon>
        <taxon>Pucciniomycotina</taxon>
        <taxon>Pucciniomycetes</taxon>
        <taxon>Pucciniales</taxon>
        <taxon>Sphaerophragmiaceae</taxon>
        <taxon>Austropuccinia</taxon>
    </lineage>
</organism>
<comment type="caution">
    <text evidence="2">The sequence shown here is derived from an EMBL/GenBank/DDBJ whole genome shotgun (WGS) entry which is preliminary data.</text>
</comment>